<sequence length="48" mass="5655">DIHRLRYKGRSKEDKFAGIRLFDTPGYGSLVDYHEDILKDTVYQCTFS</sequence>
<organism evidence="1">
    <name type="scientific">human gut metagenome</name>
    <dbReference type="NCBI Taxonomy" id="408170"/>
    <lineage>
        <taxon>unclassified sequences</taxon>
        <taxon>metagenomes</taxon>
        <taxon>organismal metagenomes</taxon>
    </lineage>
</organism>
<gene>
    <name evidence="1" type="ORF">Q604_UNBC17791G0001</name>
</gene>
<dbReference type="AlphaFoldDB" id="W1X9K2"/>
<feature type="non-terminal residue" evidence="1">
    <location>
        <position position="1"/>
    </location>
</feature>
<accession>W1X9K2</accession>
<name>W1X9K2_9ZZZZ</name>
<reference evidence="1" key="1">
    <citation type="submission" date="2013-12" db="EMBL/GenBank/DDBJ databases">
        <title>A Varibaculum cambriense genome reconstructed from a premature infant gut community with otherwise low bacterial novelty that shifts toward anaerobic metabolism during the third week of life.</title>
        <authorList>
            <person name="Brown C.T."/>
            <person name="Sharon I."/>
            <person name="Thomas B.C."/>
            <person name="Castelle C.J."/>
            <person name="Morowitz M.J."/>
            <person name="Banfield J.F."/>
        </authorList>
    </citation>
    <scope>NUCLEOTIDE SEQUENCE</scope>
</reference>
<comment type="caution">
    <text evidence="1">The sequence shown here is derived from an EMBL/GenBank/DDBJ whole genome shotgun (WGS) entry which is preliminary data.</text>
</comment>
<protein>
    <submittedName>
        <fullName evidence="1">GTP-binding protein, HSR1-related protein</fullName>
    </submittedName>
</protein>
<evidence type="ECO:0000313" key="1">
    <source>
        <dbReference type="EMBL" id="ETJ25489.1"/>
    </source>
</evidence>
<dbReference type="EMBL" id="AZMM01017791">
    <property type="protein sequence ID" value="ETJ25489.1"/>
    <property type="molecule type" value="Genomic_DNA"/>
</dbReference>
<proteinExistence type="predicted"/>